<dbReference type="Pfam" id="PF19306">
    <property type="entry name" value="WHD_Lhr"/>
    <property type="match status" value="1"/>
</dbReference>
<dbReference type="InterPro" id="IPR014001">
    <property type="entry name" value="Helicase_ATP-bd"/>
</dbReference>
<evidence type="ECO:0000256" key="2">
    <source>
        <dbReference type="ARBA" id="ARBA00022763"/>
    </source>
</evidence>
<evidence type="ECO:0000256" key="4">
    <source>
        <dbReference type="ARBA" id="ARBA00022806"/>
    </source>
</evidence>
<dbReference type="Pfam" id="PF08494">
    <property type="entry name" value="DEAD_assoc"/>
    <property type="match status" value="1"/>
</dbReference>
<dbReference type="InterPro" id="IPR052511">
    <property type="entry name" value="ATP-dep_Helicase"/>
</dbReference>
<keyword evidence="6" id="KW-0238">DNA-binding</keyword>
<evidence type="ECO:0000256" key="6">
    <source>
        <dbReference type="ARBA" id="ARBA00023125"/>
    </source>
</evidence>
<feature type="domain" description="Helicase C-terminal" evidence="11">
    <location>
        <begin position="252"/>
        <end position="403"/>
    </location>
</feature>
<name>A0A2W4ZN88_9BACT</name>
<evidence type="ECO:0000256" key="1">
    <source>
        <dbReference type="ARBA" id="ARBA00022741"/>
    </source>
</evidence>
<comment type="similarity">
    <text evidence="9">Belongs to the Lhr helicase family. Lhr-Core subfamily.</text>
</comment>
<dbReference type="CDD" id="cd18796">
    <property type="entry name" value="SF2_C_LHR"/>
    <property type="match status" value="1"/>
</dbReference>
<evidence type="ECO:0000259" key="10">
    <source>
        <dbReference type="PROSITE" id="PS51192"/>
    </source>
</evidence>
<keyword evidence="3" id="KW-0378">Hydrolase</keyword>
<sequence length="819" mass="92447">MAQNVHVSDLGSEAVKGKLEAHPLTHWLASKGWSWFPHQVESLKAAMEGKNVLICAPTGAGKTLAGFLPSFMDLHMLGGKFEGLHTLYISPLKALTVDVHRNIGKPIKELDLPISFETRTGDTPASKKARQKTKPPHMLMTTPESLALLLSYPEAGKYFQNLRYIIIDELHSILDSKRGDLFSLGMARLGTIAPKAQRIGLSATISDPETAARWLAEKNTAIIQAPVRTRPDITILKSKERIPWAGHMASYAMKEIYEEVRKNKMSIVFVNTRAQAELVFQNLWKHNHADLTIALHHGSLERELRRKVEGMMADGALDCVVATSSLDLGLDWAEVDLVVQIGAPKGISRLLQRIGRSNHRLNEPSKALLVPTNRFEYLECLAAKAGIAHNEIDGVFPKTGGLDVLAQHIFGTACTGPFDADQLYKEVITAWPYKNLTYQDFSRVLSFVINGGYALNNYEQYKRIRVNEDGLYELTSPRQVRLYRMNIGTIVESPMLKVKMGRRTLGTIEEFFINNLAPGDTFLFAGNVVRFQGLHEMTVMVSRTNDLNAKIPSYDGGKLPMSTHLSQRVRQFLEERDEWQDLPDNVRQWLEHQEERSSVPDTHRMLVEVFPRMRKHYIVAYTFAGRQANQTLGFLIMRRLQRNGAKPVSFVATDYAVTMTTLAQPQNVEDLFSVDLLGEELNEWLEDTPLIKRMFREAAVISGLIERRHPGAQKTGRQMTFSSDLIYDVLHKYEPDHILLRAARQDANSGLIDIGRLSDLLVSIQGKITVRHLKRVSPLAIPMILQIARENLSRKQTGEYYLEDLEQSLLKESGMENEE</sequence>
<dbReference type="Pfam" id="PF00270">
    <property type="entry name" value="DEAD"/>
    <property type="match status" value="1"/>
</dbReference>
<dbReference type="SMART" id="SM00487">
    <property type="entry name" value="DEXDc"/>
    <property type="match status" value="1"/>
</dbReference>
<dbReference type="GO" id="GO:0005524">
    <property type="term" value="F:ATP binding"/>
    <property type="evidence" value="ECO:0007669"/>
    <property type="project" value="UniProtKB-KW"/>
</dbReference>
<dbReference type="InterPro" id="IPR026362">
    <property type="entry name" value="DEXH_lig_assoc"/>
</dbReference>
<gene>
    <name evidence="12" type="ORF">DI626_08755</name>
</gene>
<keyword evidence="12" id="KW-0436">Ligase</keyword>
<feature type="domain" description="Helicase ATP-binding" evidence="10">
    <location>
        <begin position="43"/>
        <end position="223"/>
    </location>
</feature>
<proteinExistence type="inferred from homology"/>
<evidence type="ECO:0000256" key="8">
    <source>
        <dbReference type="ARBA" id="ARBA00023235"/>
    </source>
</evidence>
<dbReference type="InterPro" id="IPR013701">
    <property type="entry name" value="Lhr-like_DEAD/DEAH_assoc"/>
</dbReference>
<evidence type="ECO:0000256" key="3">
    <source>
        <dbReference type="ARBA" id="ARBA00022801"/>
    </source>
</evidence>
<dbReference type="PIRSF" id="PIRSF037307">
    <property type="entry name" value="Lhr-like_helic_prd"/>
    <property type="match status" value="1"/>
</dbReference>
<dbReference type="NCBIfam" id="TIGR04121">
    <property type="entry name" value="DEXH_lig_assoc"/>
    <property type="match status" value="1"/>
</dbReference>
<dbReference type="GO" id="GO:0003677">
    <property type="term" value="F:DNA binding"/>
    <property type="evidence" value="ECO:0007669"/>
    <property type="project" value="UniProtKB-KW"/>
</dbReference>
<dbReference type="SMART" id="SM00490">
    <property type="entry name" value="HELICc"/>
    <property type="match status" value="1"/>
</dbReference>
<keyword evidence="1" id="KW-0547">Nucleotide-binding</keyword>
<keyword evidence="4" id="KW-0347">Helicase</keyword>
<dbReference type="EMBL" id="QFNK01000197">
    <property type="protein sequence ID" value="PZO83794.1"/>
    <property type="molecule type" value="Genomic_DNA"/>
</dbReference>
<dbReference type="PROSITE" id="PS51194">
    <property type="entry name" value="HELICASE_CTER"/>
    <property type="match status" value="1"/>
</dbReference>
<dbReference type="GO" id="GO:0016887">
    <property type="term" value="F:ATP hydrolysis activity"/>
    <property type="evidence" value="ECO:0007669"/>
    <property type="project" value="TreeGrafter"/>
</dbReference>
<dbReference type="InterPro" id="IPR011545">
    <property type="entry name" value="DEAD/DEAH_box_helicase_dom"/>
</dbReference>
<keyword evidence="7" id="KW-0234">DNA repair</keyword>
<dbReference type="AlphaFoldDB" id="A0A2W4ZN88"/>
<comment type="caution">
    <text evidence="12">The sequence shown here is derived from an EMBL/GenBank/DDBJ whole genome shotgun (WGS) entry which is preliminary data.</text>
</comment>
<dbReference type="GO" id="GO:0004386">
    <property type="term" value="F:helicase activity"/>
    <property type="evidence" value="ECO:0007669"/>
    <property type="project" value="UniProtKB-KW"/>
</dbReference>
<keyword evidence="8" id="KW-0413">Isomerase</keyword>
<evidence type="ECO:0000256" key="9">
    <source>
        <dbReference type="ARBA" id="ARBA00093467"/>
    </source>
</evidence>
<organism evidence="12 13">
    <name type="scientific">Micavibrio aeruginosavorus</name>
    <dbReference type="NCBI Taxonomy" id="349221"/>
    <lineage>
        <taxon>Bacteria</taxon>
        <taxon>Pseudomonadati</taxon>
        <taxon>Bdellovibrionota</taxon>
        <taxon>Bdellovibrionia</taxon>
        <taxon>Bdellovibrionales</taxon>
        <taxon>Pseudobdellovibrionaceae</taxon>
        <taxon>Micavibrio</taxon>
    </lineage>
</organism>
<dbReference type="Pfam" id="PF00271">
    <property type="entry name" value="Helicase_C"/>
    <property type="match status" value="1"/>
</dbReference>
<evidence type="ECO:0000313" key="12">
    <source>
        <dbReference type="EMBL" id="PZO83794.1"/>
    </source>
</evidence>
<evidence type="ECO:0000256" key="5">
    <source>
        <dbReference type="ARBA" id="ARBA00022840"/>
    </source>
</evidence>
<dbReference type="InterPro" id="IPR017170">
    <property type="entry name" value="Lhr-like"/>
</dbReference>
<dbReference type="InterPro" id="IPR001650">
    <property type="entry name" value="Helicase_C-like"/>
</dbReference>
<keyword evidence="5" id="KW-0067">ATP-binding</keyword>
<dbReference type="CDD" id="cd17922">
    <property type="entry name" value="DEXHc_LHR-like"/>
    <property type="match status" value="1"/>
</dbReference>
<evidence type="ECO:0000313" key="13">
    <source>
        <dbReference type="Proteomes" id="UP000249557"/>
    </source>
</evidence>
<dbReference type="Proteomes" id="UP000249557">
    <property type="component" value="Unassembled WGS sequence"/>
</dbReference>
<dbReference type="SUPFAM" id="SSF52540">
    <property type="entry name" value="P-loop containing nucleoside triphosphate hydrolases"/>
    <property type="match status" value="1"/>
</dbReference>
<dbReference type="GO" id="GO:0016874">
    <property type="term" value="F:ligase activity"/>
    <property type="evidence" value="ECO:0007669"/>
    <property type="project" value="UniProtKB-KW"/>
</dbReference>
<evidence type="ECO:0000259" key="11">
    <source>
        <dbReference type="PROSITE" id="PS51194"/>
    </source>
</evidence>
<reference evidence="12 13" key="1">
    <citation type="submission" date="2017-08" db="EMBL/GenBank/DDBJ databases">
        <title>Infants hospitalized years apart are colonized by the same room-sourced microbial strains.</title>
        <authorList>
            <person name="Brooks B."/>
            <person name="Olm M.R."/>
            <person name="Firek B.A."/>
            <person name="Baker R."/>
            <person name="Thomas B.C."/>
            <person name="Morowitz M.J."/>
            <person name="Banfield J.F."/>
        </authorList>
    </citation>
    <scope>NUCLEOTIDE SEQUENCE [LARGE SCALE GENOMIC DNA]</scope>
    <source>
        <strain evidence="12">S2_018_000_R2_104</strain>
    </source>
</reference>
<protein>
    <submittedName>
        <fullName evidence="12">Ligase-associated DNA damage response DEXH box helicase</fullName>
    </submittedName>
</protein>
<keyword evidence="2" id="KW-0227">DNA damage</keyword>
<dbReference type="GO" id="GO:0006281">
    <property type="term" value="P:DNA repair"/>
    <property type="evidence" value="ECO:0007669"/>
    <property type="project" value="UniProtKB-KW"/>
</dbReference>
<dbReference type="PANTHER" id="PTHR47962">
    <property type="entry name" value="ATP-DEPENDENT HELICASE LHR-RELATED-RELATED"/>
    <property type="match status" value="1"/>
</dbReference>
<dbReference type="PANTHER" id="PTHR47962:SF3">
    <property type="entry name" value="LARGE ATP-DEPENDENT HELICASE-RELATED PROTEIN"/>
    <property type="match status" value="1"/>
</dbReference>
<dbReference type="Gene3D" id="3.40.50.300">
    <property type="entry name" value="P-loop containing nucleotide triphosphate hydrolases"/>
    <property type="match status" value="2"/>
</dbReference>
<evidence type="ECO:0000256" key="7">
    <source>
        <dbReference type="ARBA" id="ARBA00023204"/>
    </source>
</evidence>
<dbReference type="PROSITE" id="PS51192">
    <property type="entry name" value="HELICASE_ATP_BIND_1"/>
    <property type="match status" value="1"/>
</dbReference>
<dbReference type="InterPro" id="IPR027417">
    <property type="entry name" value="P-loop_NTPase"/>
</dbReference>
<accession>A0A2W4ZN88</accession>
<dbReference type="InterPro" id="IPR045628">
    <property type="entry name" value="Lhr_WH_dom"/>
</dbReference>